<evidence type="ECO:0000259" key="1">
    <source>
        <dbReference type="Pfam" id="PF07728"/>
    </source>
</evidence>
<dbReference type="GO" id="GO:0016887">
    <property type="term" value="F:ATP hydrolysis activity"/>
    <property type="evidence" value="ECO:0007669"/>
    <property type="project" value="InterPro"/>
</dbReference>
<dbReference type="EMBL" id="CP028324">
    <property type="protein sequence ID" value="AVR98532.1"/>
    <property type="molecule type" value="Genomic_DNA"/>
</dbReference>
<dbReference type="InterPro" id="IPR052934">
    <property type="entry name" value="Methyl-DNA_Rec/Restrict_Enz"/>
</dbReference>
<sequence length="431" mass="48041">MIATAPHQLILFGPPGTSKSYTAKHVKVKELGAQLVPVAFHPEFTYGEFVARLLPLSVDGKVQYNVHAGPFLRALALACADAKRNVVLLIDEINRGNCAEIFGDIFQLLDRDDDGSSSYEIVVSELTICALRQELAALGHEEDKWSEPLKQLIAARQLKLPANFYLIGTMNTSDESIYFMDSAFKRRWNFEFLSSGFDNVPAEQCDAPLFKPHDQYTLKQFVDALNKFIVENCSAPKLDDKLVGPWFIKAQKAPLDCSADLVQLNGMAPQVAIYYDGATNSRKFEQALLAFAAKMGGAIQQDIHKLAGYQPSQGPSVLKHIAADPASHYYKSRKKFDPPSDGTMLIEDFVKKLESYIAEQQVAPRIAKGDVVGKLFLYLWDNVFDRDKAPIYNRLKLPRNEMRTFGQFVAHADDFIALLCNPPSDKAAAKD</sequence>
<dbReference type="GO" id="GO:0005524">
    <property type="term" value="F:ATP binding"/>
    <property type="evidence" value="ECO:0007669"/>
    <property type="project" value="InterPro"/>
</dbReference>
<dbReference type="Gene3D" id="3.40.50.300">
    <property type="entry name" value="P-loop containing nucleotide triphosphate hydrolases"/>
    <property type="match status" value="1"/>
</dbReference>
<reference evidence="2 3" key="1">
    <citation type="submission" date="2018-03" db="EMBL/GenBank/DDBJ databases">
        <title>Massilia armeniaca sp. nov., isolated from desert soil.</title>
        <authorList>
            <person name="Huang H."/>
            <person name="Ren M."/>
        </authorList>
    </citation>
    <scope>NUCLEOTIDE SEQUENCE [LARGE SCALE GENOMIC DNA]</scope>
    <source>
        <strain evidence="2 3">ZMN-3</strain>
    </source>
</reference>
<dbReference type="InterPro" id="IPR027417">
    <property type="entry name" value="P-loop_NTPase"/>
</dbReference>
<gene>
    <name evidence="2" type="ORF">C9I28_25040</name>
</gene>
<dbReference type="OrthoDB" id="9768555at2"/>
<dbReference type="KEGG" id="masz:C9I28_25040"/>
<dbReference type="AlphaFoldDB" id="A0A2R4CG67"/>
<evidence type="ECO:0000313" key="2">
    <source>
        <dbReference type="EMBL" id="AVR98532.1"/>
    </source>
</evidence>
<accession>A0A2R4CG67</accession>
<dbReference type="Pfam" id="PF07728">
    <property type="entry name" value="AAA_5"/>
    <property type="match status" value="1"/>
</dbReference>
<protein>
    <submittedName>
        <fullName evidence="2">AAA family ATPase</fullName>
    </submittedName>
</protein>
<keyword evidence="3" id="KW-1185">Reference proteome</keyword>
<dbReference type="SUPFAM" id="SSF52540">
    <property type="entry name" value="P-loop containing nucleoside triphosphate hydrolases"/>
    <property type="match status" value="1"/>
</dbReference>
<organism evidence="2 3">
    <name type="scientific">Pseudoduganella armeniaca</name>
    <dbReference type="NCBI Taxonomy" id="2072590"/>
    <lineage>
        <taxon>Bacteria</taxon>
        <taxon>Pseudomonadati</taxon>
        <taxon>Pseudomonadota</taxon>
        <taxon>Betaproteobacteria</taxon>
        <taxon>Burkholderiales</taxon>
        <taxon>Oxalobacteraceae</taxon>
        <taxon>Telluria group</taxon>
        <taxon>Pseudoduganella</taxon>
    </lineage>
</organism>
<name>A0A2R4CG67_9BURK</name>
<proteinExistence type="predicted"/>
<dbReference type="RefSeq" id="WP_107143865.1">
    <property type="nucleotide sequence ID" value="NZ_CP028324.1"/>
</dbReference>
<dbReference type="Proteomes" id="UP000240505">
    <property type="component" value="Chromosome"/>
</dbReference>
<dbReference type="PANTHER" id="PTHR37291:SF1">
    <property type="entry name" value="TYPE IV METHYL-DIRECTED RESTRICTION ENZYME ECOKMCRB SUBUNIT"/>
    <property type="match status" value="1"/>
</dbReference>
<evidence type="ECO:0000313" key="3">
    <source>
        <dbReference type="Proteomes" id="UP000240505"/>
    </source>
</evidence>
<dbReference type="PANTHER" id="PTHR37291">
    <property type="entry name" value="5-METHYLCYTOSINE-SPECIFIC RESTRICTION ENZYME B"/>
    <property type="match status" value="1"/>
</dbReference>
<feature type="domain" description="ATPase dynein-related AAA" evidence="1">
    <location>
        <begin position="9"/>
        <end position="187"/>
    </location>
</feature>
<dbReference type="InterPro" id="IPR011704">
    <property type="entry name" value="ATPase_dyneun-rel_AAA"/>
</dbReference>